<dbReference type="Gene3D" id="3.40.50.300">
    <property type="entry name" value="P-loop containing nucleotide triphosphate hydrolases"/>
    <property type="match status" value="1"/>
</dbReference>
<dbReference type="EMBL" id="JAFFTA010000017">
    <property type="protein sequence ID" value="MBM9913879.1"/>
    <property type="molecule type" value="Genomic_DNA"/>
</dbReference>
<feature type="domain" description="Protein CR006 P-loop" evidence="1">
    <location>
        <begin position="32"/>
        <end position="698"/>
    </location>
</feature>
<dbReference type="EMBL" id="JAFFTB010000021">
    <property type="protein sequence ID" value="MBM9938956.1"/>
    <property type="molecule type" value="Genomic_DNA"/>
</dbReference>
<accession>A0AAW4GIM7</accession>
<dbReference type="RefSeq" id="WP_205404857.1">
    <property type="nucleotide sequence ID" value="NZ_JAFFTA010000017.1"/>
</dbReference>
<name>A0AAW4GIM7_9GAMM</name>
<evidence type="ECO:0000313" key="5">
    <source>
        <dbReference type="Proteomes" id="UP000784064"/>
    </source>
</evidence>
<reference evidence="4" key="1">
    <citation type="submission" date="2021-01" db="EMBL/GenBank/DDBJ databases">
        <title>Stenotrophomonas maltophilia.</title>
        <authorList>
            <person name="Yu Y."/>
        </authorList>
    </citation>
    <scope>NUCLEOTIDE SEQUENCE [LARGE SCALE GENOMIC DNA]</scope>
    <source>
        <strain evidence="4">As-6</strain>
    </source>
</reference>
<evidence type="ECO:0000313" key="4">
    <source>
        <dbReference type="Proteomes" id="UP000749453"/>
    </source>
</evidence>
<protein>
    <submittedName>
        <fullName evidence="2">AAA family ATPase</fullName>
    </submittedName>
</protein>
<dbReference type="InterPro" id="IPR026866">
    <property type="entry name" value="CR006_AAA"/>
</dbReference>
<sequence length="745" mass="83311">MISEISILNHKSFHPTQSTRIFLDTENRKPVFFYGQNGAGKTAIGEVIRGLAAGDPKFTGCKVTTVGEGRFRFHVYNHEFVQSVIGEADGMPGIFTIGETDVATQKEIERQEQISRDADEATEAARVAIEAIDGRLDKALITAQDEVWKAFKAYDTGEFAGYLKGYGRGKPKFFEDLRKLEVSPDEELDDMGELIRRLADVSGDEQPKAKHSLSTGGFSLIEAHELWQEVVEVSNDSRLSALIETLKNADWVDKGRSFVRGDQCPFCQQGLPHGFMDELVKLFEGTRQERIESIASYVISYAADISTLERQIESALTEPLAKETDLKVASEAVVAKLKANLATMRLKQERPGESFEVTKVDMGLMTAALDALNTRIGDFNRRIANKGQERKAVGEAFWKILYRDRAHAYSSYDAAVAPLHEQRGEWVIKQKAASSSKGEAAAALVELKKNQEGVDASVAAINTRLKGLGIDTFTIDRKAGEGSLYCLKRPGLGESTTQSLSEGEKTLISFFYFMELLNGAAERGQPIDLARTIVVIDDPISSLSHNYVYDIASVIVQELIKPPGGQKVRQVLALTHNLFFLHELVLQLGYREWATVPKKCQLLRIVKNDYSQVMPMSGQEFANDYDALWQTIRDVRDGRVPLQVMPNTMRCVVETFFAFTGRRKEMSAVLGEMSKADATFKPLERYLHRGSHRDDVNIAHVDWGQFDLNYYFAKLEMLFDRAGYQGHYKMKMGLLDIDAPEVDGD</sequence>
<comment type="caution">
    <text evidence="2">The sequence shown here is derived from an EMBL/GenBank/DDBJ whole genome shotgun (WGS) entry which is preliminary data.</text>
</comment>
<reference evidence="2" key="2">
    <citation type="submission" date="2021-01" db="EMBL/GenBank/DDBJ databases">
        <authorList>
            <person name="Yu Y."/>
        </authorList>
    </citation>
    <scope>NUCLEOTIDE SEQUENCE</scope>
    <source>
        <strain evidence="2">As-5</strain>
        <strain evidence="3">As-6</strain>
    </source>
</reference>
<proteinExistence type="predicted"/>
<dbReference type="AlphaFoldDB" id="A0AAW4GIM7"/>
<evidence type="ECO:0000259" key="1">
    <source>
        <dbReference type="Pfam" id="PF13166"/>
    </source>
</evidence>
<organism evidence="2 5">
    <name type="scientific">Stenotrophomonas lactitubi</name>
    <dbReference type="NCBI Taxonomy" id="2045214"/>
    <lineage>
        <taxon>Bacteria</taxon>
        <taxon>Pseudomonadati</taxon>
        <taxon>Pseudomonadota</taxon>
        <taxon>Gammaproteobacteria</taxon>
        <taxon>Lysobacterales</taxon>
        <taxon>Lysobacteraceae</taxon>
        <taxon>Stenotrophomonas</taxon>
    </lineage>
</organism>
<dbReference type="Pfam" id="PF13166">
    <property type="entry name" value="AAA_13"/>
    <property type="match status" value="1"/>
</dbReference>
<dbReference type="Proteomes" id="UP000784064">
    <property type="component" value="Unassembled WGS sequence"/>
</dbReference>
<gene>
    <name evidence="2" type="ORF">JJW18_10375</name>
    <name evidence="3" type="ORF">JJW19_12475</name>
</gene>
<dbReference type="SUPFAM" id="SSF52540">
    <property type="entry name" value="P-loop containing nucleoside triphosphate hydrolases"/>
    <property type="match status" value="1"/>
</dbReference>
<keyword evidence="4" id="KW-1185">Reference proteome</keyword>
<dbReference type="InterPro" id="IPR027417">
    <property type="entry name" value="P-loop_NTPase"/>
</dbReference>
<evidence type="ECO:0000313" key="2">
    <source>
        <dbReference type="EMBL" id="MBM9913879.1"/>
    </source>
</evidence>
<dbReference type="Proteomes" id="UP000749453">
    <property type="component" value="Unassembled WGS sequence"/>
</dbReference>
<evidence type="ECO:0000313" key="3">
    <source>
        <dbReference type="EMBL" id="MBM9938956.1"/>
    </source>
</evidence>